<proteinExistence type="predicted"/>
<dbReference type="AlphaFoldDB" id="A0A401S6X9"/>
<organism evidence="1 2">
    <name type="scientific">Chiloscyllium punctatum</name>
    <name type="common">Brownbanded bambooshark</name>
    <name type="synonym">Hemiscyllium punctatum</name>
    <dbReference type="NCBI Taxonomy" id="137246"/>
    <lineage>
        <taxon>Eukaryota</taxon>
        <taxon>Metazoa</taxon>
        <taxon>Chordata</taxon>
        <taxon>Craniata</taxon>
        <taxon>Vertebrata</taxon>
        <taxon>Chondrichthyes</taxon>
        <taxon>Elasmobranchii</taxon>
        <taxon>Galeomorphii</taxon>
        <taxon>Galeoidea</taxon>
        <taxon>Orectolobiformes</taxon>
        <taxon>Hemiscylliidae</taxon>
        <taxon>Chiloscyllium</taxon>
    </lineage>
</organism>
<reference evidence="1 2" key="1">
    <citation type="journal article" date="2018" name="Nat. Ecol. Evol.">
        <title>Shark genomes provide insights into elasmobranch evolution and the origin of vertebrates.</title>
        <authorList>
            <person name="Hara Y"/>
            <person name="Yamaguchi K"/>
            <person name="Onimaru K"/>
            <person name="Kadota M"/>
            <person name="Koyanagi M"/>
            <person name="Keeley SD"/>
            <person name="Tatsumi K"/>
            <person name="Tanaka K"/>
            <person name="Motone F"/>
            <person name="Kageyama Y"/>
            <person name="Nozu R"/>
            <person name="Adachi N"/>
            <person name="Nishimura O"/>
            <person name="Nakagawa R"/>
            <person name="Tanegashima C"/>
            <person name="Kiyatake I"/>
            <person name="Matsumoto R"/>
            <person name="Murakumo K"/>
            <person name="Nishida K"/>
            <person name="Terakita A"/>
            <person name="Kuratani S"/>
            <person name="Sato K"/>
            <person name="Hyodo S Kuraku.S."/>
        </authorList>
    </citation>
    <scope>NUCLEOTIDE SEQUENCE [LARGE SCALE GENOMIC DNA]</scope>
</reference>
<comment type="caution">
    <text evidence="1">The sequence shown here is derived from an EMBL/GenBank/DDBJ whole genome shotgun (WGS) entry which is preliminary data.</text>
</comment>
<name>A0A401S6X9_CHIPU</name>
<evidence type="ECO:0000313" key="1">
    <source>
        <dbReference type="EMBL" id="GCC26155.1"/>
    </source>
</evidence>
<dbReference type="Proteomes" id="UP000287033">
    <property type="component" value="Unassembled WGS sequence"/>
</dbReference>
<evidence type="ECO:0000313" key="2">
    <source>
        <dbReference type="Proteomes" id="UP000287033"/>
    </source>
</evidence>
<protein>
    <submittedName>
        <fullName evidence="1">Uncharacterized protein</fullName>
    </submittedName>
</protein>
<gene>
    <name evidence="1" type="ORF">chiPu_0004569</name>
</gene>
<sequence>MNTLGEEVRAYPQGLTRSLQSLHSQLRQAYCEHDDLPEGDYPIAKPRGLRPDKRLGMKEAGTKMERTVSGAADHPNCCEGVEGFFAVDLAAHLVPQFQKNVFNMDDLYCGAAKPSTLKSKGGIISEACQSAQQGVGEHIW</sequence>
<accession>A0A401S6X9</accession>
<keyword evidence="2" id="KW-1185">Reference proteome</keyword>
<dbReference type="EMBL" id="BEZZ01000112">
    <property type="protein sequence ID" value="GCC26155.1"/>
    <property type="molecule type" value="Genomic_DNA"/>
</dbReference>